<feature type="compositionally biased region" description="Basic and acidic residues" evidence="1">
    <location>
        <begin position="715"/>
        <end position="731"/>
    </location>
</feature>
<feature type="region of interest" description="Disordered" evidence="1">
    <location>
        <begin position="1128"/>
        <end position="1173"/>
    </location>
</feature>
<dbReference type="Pfam" id="PF13843">
    <property type="entry name" value="DDE_Tnp_1_7"/>
    <property type="match status" value="1"/>
</dbReference>
<gene>
    <name evidence="3" type="ORF">KI688_000998</name>
</gene>
<keyword evidence="4" id="KW-1185">Reference proteome</keyword>
<organism evidence="3 4">
    <name type="scientific">Linnemannia hyalina</name>
    <dbReference type="NCBI Taxonomy" id="64524"/>
    <lineage>
        <taxon>Eukaryota</taxon>
        <taxon>Fungi</taxon>
        <taxon>Fungi incertae sedis</taxon>
        <taxon>Mucoromycota</taxon>
        <taxon>Mortierellomycotina</taxon>
        <taxon>Mortierellomycetes</taxon>
        <taxon>Mortierellales</taxon>
        <taxon>Mortierellaceae</taxon>
        <taxon>Linnemannia</taxon>
    </lineage>
</organism>
<feature type="region of interest" description="Disordered" evidence="1">
    <location>
        <begin position="528"/>
        <end position="640"/>
    </location>
</feature>
<feature type="compositionally biased region" description="Basic residues" evidence="1">
    <location>
        <begin position="926"/>
        <end position="935"/>
    </location>
</feature>
<feature type="region of interest" description="Disordered" evidence="1">
    <location>
        <begin position="914"/>
        <end position="954"/>
    </location>
</feature>
<feature type="compositionally biased region" description="Basic and acidic residues" evidence="1">
    <location>
        <begin position="945"/>
        <end position="954"/>
    </location>
</feature>
<evidence type="ECO:0000256" key="1">
    <source>
        <dbReference type="SAM" id="MobiDB-lite"/>
    </source>
</evidence>
<dbReference type="InterPro" id="IPR029526">
    <property type="entry name" value="PGBD"/>
</dbReference>
<feature type="domain" description="PiggyBac transposable element-derived protein" evidence="2">
    <location>
        <begin position="137"/>
        <end position="226"/>
    </location>
</feature>
<dbReference type="Gene3D" id="3.40.50.1010">
    <property type="entry name" value="5'-nuclease"/>
    <property type="match status" value="1"/>
</dbReference>
<feature type="compositionally biased region" description="Basic residues" evidence="1">
    <location>
        <begin position="1153"/>
        <end position="1162"/>
    </location>
</feature>
<feature type="compositionally biased region" description="Polar residues" evidence="1">
    <location>
        <begin position="595"/>
        <end position="608"/>
    </location>
</feature>
<comment type="caution">
    <text evidence="3">The sequence shown here is derived from an EMBL/GenBank/DDBJ whole genome shotgun (WGS) entry which is preliminary data.</text>
</comment>
<dbReference type="EMBL" id="JAHRHY010000001">
    <property type="protein sequence ID" value="KAG9073208.1"/>
    <property type="molecule type" value="Genomic_DNA"/>
</dbReference>
<feature type="compositionally biased region" description="Basic residues" evidence="1">
    <location>
        <begin position="1070"/>
        <end position="1096"/>
    </location>
</feature>
<feature type="region of interest" description="Disordered" evidence="1">
    <location>
        <begin position="1372"/>
        <end position="1396"/>
    </location>
</feature>
<reference evidence="3" key="1">
    <citation type="submission" date="2021-06" db="EMBL/GenBank/DDBJ databases">
        <title>Genome Sequence of Mortierella hyaline Strain SCG-10, a Cold-Adapted, Nitrate-Reducing Fungus Isolated from Soil in Minnesota, USA.</title>
        <authorList>
            <person name="Aldossari N."/>
        </authorList>
    </citation>
    <scope>NUCLEOTIDE SEQUENCE</scope>
    <source>
        <strain evidence="3">SCG-10</strain>
    </source>
</reference>
<sequence>MPETILPNPTNNSNIEILGSFDVHKTPFTNEPNELLFSISRRPQELFNDDDISDDEPSTQGKVEDGCLSSSSSSAQTRMTDKKIDSKPWTLPPPPDFKNIFMHTKEEHAAQADVPLAFQLDGELSPLTLFTLFFSDSDYWSTNPNYPQHSIAHFMTLVRFQQLKRFLHVSHPDLLEEHWYSKVKPLTTKLAQDFARYYIPSSNVSIDEMIVRFSGRSSHTVRVPKAKKLAWNTLSGIVVNNQVLAVIWMDNAPVGMLSTIHKIHMDDNFIERIRRCPRNTSTNAANARAVFNGNPTVPLKIPKLIDDYNHNKNGVDLSDQFRSYYCTQLTVVRTWMPLFFWILDTTIVNSYRIYTVRKGTLTHKEYRFKLAWALIASGALNQHHSMMKKHKRECDATSDNHPRKTMHVTKNTVLPPSRFVPGFHYGQYSDTRELCLLCRYRATVLKDKSYKSSTQTNWVFVIMGVDDLSAKIKKTTGKVDSLLDKTCHVDLFGSFYALLNTRAYHTTAKHVAKEARVQVSFEVSFDPVSSDKSLKRPNIAPHPPCNITGARPAKAPHYTSSDPVSPAQNNAGSTTTEIDLPSSSNPATMLIDTGLRNTALSSAGSSSHDPNRSGPPVAQGGADGGKDLTLPDTDQPEQPQQVTQVSLVEAIEELLLQEPKEIYIDLDGHPSVTPQQREDKEYFGHIGLVLDNLLSSRLSKVHTIIHVDGPRSLEKEAEHKRRDERLQKSLDKLTPTATKDKLESGLGLKAVYRICRSAYRLPPEALEQVLGVMENSGWRVCRCAHQSDLCIASHVRRAPEKSAIRVVTHDSDLLAYEDIHSITIPAGISRDWTTYYKDELLIKLDLPSPAHLVLVSIVTGNDYTRGVPYYGLASNTAIIRHFDFGVLGAMTGQDLVEGFERLVGDYLDVVKAKAEDTRRSAGQRQQQRRQRRAQQIRRQTPPPESKAEHRDQKRIDRADLQLAVTVADFQGAIGAFVSCQESPQSTDGSRPPPAYDAVRSTLLELEMRKARINSSRVKRIGVAAETRDASLVAESLMDAGEPSTLIVPAASAGQQGYFDSGRGGKAKAERTRKHRGPRKNRANRKRSNKWRKSMFRRRTDLARPYEPHKVFLPDASPVEEDALQHLTPSIPRPFKPKPDSSNNNNDDNGNNKSNKKKRKKPLKLPADKEGPKALKKSFGGAFKMLVLTAGSLWGCLRRATDLTSEEISRVVNRIDRAVFVMNSAKHVVMKMLEFFILRRLLPARNQEDRPQDSHEEDAMFGDDALDLLLGKDSAGVIIRNLISFALRGSTSAQAGRRAEKAESISAYALAISIFEQFRALHPSIKALNPDHIPLSNVQQDLAPKICLAIKMHYRKLPTTIVNKMKKLGFESSTIPSCDGEEEEEEKEEENGDEFRDVAEETTNKSDKIVFEAGHIKTWWDEMLRLPYDQRPRFCISTQLGDSFLDISEEAILAILWGESSGDVGRTMEAKVRSRTEAKEDQESDYGGLMRRLFIGKPEDLVNKEVRQTTYGKKTTTMQELSTQHPQIYGQGSLARYTIRRVNVLREIHNQNLTTPTQPTATTSTSSSTAAPQLPALPSPTGSMATNKRYALSNYLRTDGHQLQLLAFDVRRGWESSFSKNKLIHRIETDFPTRQSIVDWFGDDMSSVVVVGVDPGEKVSGTFCVRLGEDWAVNLLVKRSSLYQPTLAHRSWMQDLKGAQPTADSGGALDGGVWAVQDPSNPTKTTLLPSMFDIEGTLQPTSYETWDKMVEAHRKYLSAEPLLHEFYGSHTVKFANYEHRKAKLSEMDLAVAGVMRLVEAAVSRIPEGKTPTVLFAWGNGSFRSGYNLTSQHMTLQRRLAQKARERGVKGGFIGMWSGRIILRLLASSMCGLLDDQRPYYDLYNFNIDHVVELS</sequence>
<proteinExistence type="predicted"/>
<evidence type="ECO:0000313" key="4">
    <source>
        <dbReference type="Proteomes" id="UP000707451"/>
    </source>
</evidence>
<feature type="compositionally biased region" description="Acidic residues" evidence="1">
    <location>
        <begin position="47"/>
        <end position="57"/>
    </location>
</feature>
<evidence type="ECO:0000313" key="3">
    <source>
        <dbReference type="EMBL" id="KAG9073208.1"/>
    </source>
</evidence>
<feature type="compositionally biased region" description="Low complexity" evidence="1">
    <location>
        <begin position="1139"/>
        <end position="1152"/>
    </location>
</feature>
<evidence type="ECO:0000259" key="2">
    <source>
        <dbReference type="Pfam" id="PF13843"/>
    </source>
</evidence>
<dbReference type="Proteomes" id="UP000707451">
    <property type="component" value="Unassembled WGS sequence"/>
</dbReference>
<feature type="compositionally biased region" description="Acidic residues" evidence="1">
    <location>
        <begin position="1378"/>
        <end position="1391"/>
    </location>
</feature>
<feature type="region of interest" description="Disordered" evidence="1">
    <location>
        <begin position="1549"/>
        <end position="1582"/>
    </location>
</feature>
<feature type="region of interest" description="Disordered" evidence="1">
    <location>
        <begin position="47"/>
        <end position="89"/>
    </location>
</feature>
<dbReference type="PANTHER" id="PTHR46599">
    <property type="entry name" value="PIGGYBAC TRANSPOSABLE ELEMENT-DERIVED PROTEIN 4"/>
    <property type="match status" value="1"/>
</dbReference>
<protein>
    <recommendedName>
        <fullName evidence="2">PiggyBac transposable element-derived protein domain-containing protein</fullName>
    </recommendedName>
</protein>
<feature type="compositionally biased region" description="Polar residues" evidence="1">
    <location>
        <begin position="558"/>
        <end position="587"/>
    </location>
</feature>
<accession>A0A9P8BZ35</accession>
<dbReference type="SUPFAM" id="SSF88723">
    <property type="entry name" value="PIN domain-like"/>
    <property type="match status" value="1"/>
</dbReference>
<name>A0A9P8BZ35_9FUNG</name>
<feature type="compositionally biased region" description="Low complexity" evidence="1">
    <location>
        <begin position="1552"/>
        <end position="1580"/>
    </location>
</feature>
<feature type="region of interest" description="Disordered" evidence="1">
    <location>
        <begin position="715"/>
        <end position="734"/>
    </location>
</feature>
<dbReference type="InterPro" id="IPR029060">
    <property type="entry name" value="PIN-like_dom_sf"/>
</dbReference>
<dbReference type="OrthoDB" id="2436260at2759"/>
<dbReference type="PANTHER" id="PTHR46599:SF3">
    <property type="entry name" value="PIGGYBAC TRANSPOSABLE ELEMENT-DERIVED PROTEIN 4"/>
    <property type="match status" value="1"/>
</dbReference>
<feature type="region of interest" description="Disordered" evidence="1">
    <location>
        <begin position="1054"/>
        <end position="1101"/>
    </location>
</feature>